<feature type="domain" description="Pyrimidine nucleoside phosphorylase C-terminal" evidence="2">
    <location>
        <begin position="1"/>
        <end position="61"/>
    </location>
</feature>
<dbReference type="EC" id="2.4.2.2" evidence="3"/>
<organism evidence="3">
    <name type="scientific">bioreactor metagenome</name>
    <dbReference type="NCBI Taxonomy" id="1076179"/>
    <lineage>
        <taxon>unclassified sequences</taxon>
        <taxon>metagenomes</taxon>
        <taxon>ecological metagenomes</taxon>
    </lineage>
</organism>
<dbReference type="AlphaFoldDB" id="A0A645D7G8"/>
<name>A0A645D7G8_9ZZZZ</name>
<comment type="caution">
    <text evidence="3">The sequence shown here is derived from an EMBL/GenBank/DDBJ whole genome shotgun (WGS) entry which is preliminary data.</text>
</comment>
<dbReference type="InterPro" id="IPR013102">
    <property type="entry name" value="PYNP_C"/>
</dbReference>
<accession>A0A645D7G8</accession>
<dbReference type="Gene3D" id="3.90.1170.30">
    <property type="entry name" value="Pyrimidine nucleoside phosphorylase-like, C-terminal domain"/>
    <property type="match status" value="1"/>
</dbReference>
<dbReference type="SMART" id="SM00941">
    <property type="entry name" value="PYNP_C"/>
    <property type="match status" value="1"/>
</dbReference>
<dbReference type="GO" id="GO:0016154">
    <property type="term" value="F:pyrimidine-nucleoside phosphorylase activity"/>
    <property type="evidence" value="ECO:0007669"/>
    <property type="project" value="UniProtKB-EC"/>
</dbReference>
<evidence type="ECO:0000256" key="1">
    <source>
        <dbReference type="ARBA" id="ARBA00022679"/>
    </source>
</evidence>
<protein>
    <submittedName>
        <fullName evidence="3">Pyrimidine-nucleoside phosphorylase</fullName>
        <ecNumber evidence="3">2.4.2.2</ecNumber>
    </submittedName>
</protein>
<dbReference type="Pfam" id="PF07831">
    <property type="entry name" value="PYNP_C"/>
    <property type="match status" value="1"/>
</dbReference>
<gene>
    <name evidence="3" type="primary">pdp_12</name>
    <name evidence="3" type="ORF">SDC9_132247</name>
</gene>
<keyword evidence="1 3" id="KW-0808">Transferase</keyword>
<dbReference type="GO" id="GO:0006213">
    <property type="term" value="P:pyrimidine nucleoside metabolic process"/>
    <property type="evidence" value="ECO:0007669"/>
    <property type="project" value="InterPro"/>
</dbReference>
<reference evidence="3" key="1">
    <citation type="submission" date="2019-08" db="EMBL/GenBank/DDBJ databases">
        <authorList>
            <person name="Kucharzyk K."/>
            <person name="Murdoch R.W."/>
            <person name="Higgins S."/>
            <person name="Loffler F."/>
        </authorList>
    </citation>
    <scope>NUCLEOTIDE SEQUENCE</scope>
</reference>
<dbReference type="SUPFAM" id="SSF54680">
    <property type="entry name" value="Pyrimidine nucleoside phosphorylase C-terminal domain"/>
    <property type="match status" value="1"/>
</dbReference>
<keyword evidence="3" id="KW-0328">Glycosyltransferase</keyword>
<sequence length="83" mass="9431">MILGAGRETKEDILDLSAGIVLTKKVGDYVNEGDILAYMHLNKEEKLQQAKERFIAAYKIVDEKVETKKLVYGVVTKDEIKKF</sequence>
<evidence type="ECO:0000259" key="2">
    <source>
        <dbReference type="SMART" id="SM00941"/>
    </source>
</evidence>
<dbReference type="EMBL" id="VSSQ01033537">
    <property type="protein sequence ID" value="MPM85169.1"/>
    <property type="molecule type" value="Genomic_DNA"/>
</dbReference>
<proteinExistence type="predicted"/>
<evidence type="ECO:0000313" key="3">
    <source>
        <dbReference type="EMBL" id="MPM85169.1"/>
    </source>
</evidence>
<dbReference type="InterPro" id="IPR036566">
    <property type="entry name" value="PYNP-like_C_sf"/>
</dbReference>